<dbReference type="EMBL" id="JEMT01018042">
    <property type="protein sequence ID" value="EXX67068.1"/>
    <property type="molecule type" value="Genomic_DNA"/>
</dbReference>
<evidence type="ECO:0000256" key="1">
    <source>
        <dbReference type="SAM" id="MobiDB-lite"/>
    </source>
</evidence>
<accession>A0A015MJN0</accession>
<reference evidence="2 3" key="1">
    <citation type="submission" date="2014-02" db="EMBL/GenBank/DDBJ databases">
        <title>Single nucleus genome sequencing reveals high similarity among nuclei of an endomycorrhizal fungus.</title>
        <authorList>
            <person name="Lin K."/>
            <person name="Geurts R."/>
            <person name="Zhang Z."/>
            <person name="Limpens E."/>
            <person name="Saunders D.G."/>
            <person name="Mu D."/>
            <person name="Pang E."/>
            <person name="Cao H."/>
            <person name="Cha H."/>
            <person name="Lin T."/>
            <person name="Zhou Q."/>
            <person name="Shang Y."/>
            <person name="Li Y."/>
            <person name="Ivanov S."/>
            <person name="Sharma T."/>
            <person name="Velzen R.V."/>
            <person name="Ruijter N.D."/>
            <person name="Aanen D.K."/>
            <person name="Win J."/>
            <person name="Kamoun S."/>
            <person name="Bisseling T."/>
            <person name="Huang S."/>
        </authorList>
    </citation>
    <scope>NUCLEOTIDE SEQUENCE [LARGE SCALE GENOMIC DNA]</scope>
    <source>
        <strain evidence="3">DAOM197198w</strain>
    </source>
</reference>
<gene>
    <name evidence="2" type="ORF">RirG_117820</name>
</gene>
<dbReference type="OrthoDB" id="2433538at2759"/>
<sequence>MHYQEREDFQIYVQCISSLQTGIEEQICNQHENEKYKDTGIFSKFCTNRQRIKEMQASFGELHRVCVLRDAKQAEEEFRAKICNYVLAMHGNENNVCKRSICILPTASEQVGLEGLNGSLYMVVDTFVDESVRRNLASSILCDLPTNSADPEKLGCYYKCIAEFGFNHIIVIGEMLYGLLFIDCYGRVFQWEDMEQVLWPVGDSLEDMKPYKDLVIWTVEDGVVYEESKDSLKPSSVKGIKNNHSRKKKKKK</sequence>
<dbReference type="AlphaFoldDB" id="A0A015MJN0"/>
<evidence type="ECO:0000313" key="2">
    <source>
        <dbReference type="EMBL" id="EXX67068.1"/>
    </source>
</evidence>
<organism evidence="2 3">
    <name type="scientific">Rhizophagus irregularis (strain DAOM 197198w)</name>
    <name type="common">Glomus intraradices</name>
    <dbReference type="NCBI Taxonomy" id="1432141"/>
    <lineage>
        <taxon>Eukaryota</taxon>
        <taxon>Fungi</taxon>
        <taxon>Fungi incertae sedis</taxon>
        <taxon>Mucoromycota</taxon>
        <taxon>Glomeromycotina</taxon>
        <taxon>Glomeromycetes</taxon>
        <taxon>Glomerales</taxon>
        <taxon>Glomeraceae</taxon>
        <taxon>Rhizophagus</taxon>
    </lineage>
</organism>
<feature type="compositionally biased region" description="Basic residues" evidence="1">
    <location>
        <begin position="241"/>
        <end position="252"/>
    </location>
</feature>
<name>A0A015MJN0_RHIIW</name>
<keyword evidence="3" id="KW-1185">Reference proteome</keyword>
<feature type="region of interest" description="Disordered" evidence="1">
    <location>
        <begin position="230"/>
        <end position="252"/>
    </location>
</feature>
<comment type="caution">
    <text evidence="2">The sequence shown here is derived from an EMBL/GenBank/DDBJ whole genome shotgun (WGS) entry which is preliminary data.</text>
</comment>
<dbReference type="HOGENOM" id="CLU_1103277_0_0_1"/>
<dbReference type="Proteomes" id="UP000022910">
    <property type="component" value="Unassembled WGS sequence"/>
</dbReference>
<protein>
    <submittedName>
        <fullName evidence="2">Uncharacterized protein</fullName>
    </submittedName>
</protein>
<proteinExistence type="predicted"/>
<evidence type="ECO:0000313" key="3">
    <source>
        <dbReference type="Proteomes" id="UP000022910"/>
    </source>
</evidence>